<comment type="pathway">
    <text evidence="2">Carbohydrate degradation; pentose phosphate pathway; D-ribose 5-phosphate from D-ribulose 5-phosphate (non-oxidative stage): step 1/1.</text>
</comment>
<reference evidence="9" key="1">
    <citation type="submission" date="2021-04" db="EMBL/GenBank/DDBJ databases">
        <authorList>
            <person name="Cornetti L."/>
        </authorList>
    </citation>
    <scope>NUCLEOTIDE SEQUENCE</scope>
</reference>
<dbReference type="FunFam" id="3.30.70.260:FF:000018">
    <property type="entry name" value="Ribose-5-phosphate isomerase A"/>
    <property type="match status" value="1"/>
</dbReference>
<dbReference type="NCBIfam" id="NF001924">
    <property type="entry name" value="PRK00702.1"/>
    <property type="match status" value="1"/>
</dbReference>
<dbReference type="InterPro" id="IPR004788">
    <property type="entry name" value="Ribose5P_isomerase_type_A"/>
</dbReference>
<dbReference type="NCBIfam" id="TIGR00021">
    <property type="entry name" value="rpiA"/>
    <property type="match status" value="1"/>
</dbReference>
<evidence type="ECO:0000256" key="2">
    <source>
        <dbReference type="ARBA" id="ARBA00004988"/>
    </source>
</evidence>
<evidence type="ECO:0000256" key="1">
    <source>
        <dbReference type="ARBA" id="ARBA00001713"/>
    </source>
</evidence>
<evidence type="ECO:0000256" key="6">
    <source>
        <dbReference type="ARBA" id="ARBA00023235"/>
    </source>
</evidence>
<dbReference type="PANTHER" id="PTHR11934:SF0">
    <property type="entry name" value="RIBOSE-5-PHOSPHATE ISOMERASE"/>
    <property type="match status" value="1"/>
</dbReference>
<dbReference type="HAMAP" id="MF_00170">
    <property type="entry name" value="Rib_5P_isom_A"/>
    <property type="match status" value="1"/>
</dbReference>
<dbReference type="GO" id="GO:0006014">
    <property type="term" value="P:D-ribose metabolic process"/>
    <property type="evidence" value="ECO:0007669"/>
    <property type="project" value="TreeGrafter"/>
</dbReference>
<dbReference type="FunFam" id="3.40.50.1360:FF:000014">
    <property type="entry name" value="Ribose 5-phosphate isomerase"/>
    <property type="match status" value="1"/>
</dbReference>
<dbReference type="SUPFAM" id="SSF100950">
    <property type="entry name" value="NagB/RpiA/CoA transferase-like"/>
    <property type="match status" value="1"/>
</dbReference>
<dbReference type="GO" id="GO:0009052">
    <property type="term" value="P:pentose-phosphate shunt, non-oxidative branch"/>
    <property type="evidence" value="ECO:0007669"/>
    <property type="project" value="InterPro"/>
</dbReference>
<dbReference type="EMBL" id="OC986027">
    <property type="protein sequence ID" value="CAG4642682.1"/>
    <property type="molecule type" value="Genomic_DNA"/>
</dbReference>
<dbReference type="GO" id="GO:0005737">
    <property type="term" value="C:cytoplasm"/>
    <property type="evidence" value="ECO:0007669"/>
    <property type="project" value="TreeGrafter"/>
</dbReference>
<evidence type="ECO:0000256" key="7">
    <source>
        <dbReference type="ARBA" id="ARBA00029734"/>
    </source>
</evidence>
<dbReference type="PANTHER" id="PTHR11934">
    <property type="entry name" value="RIBOSE-5-PHOSPHATE ISOMERASE"/>
    <property type="match status" value="1"/>
</dbReference>
<comment type="similarity">
    <text evidence="3">Belongs to the ribose 5-phosphate isomerase family.</text>
</comment>
<gene>
    <name evidence="9" type="primary">EOG090X0ACL</name>
</gene>
<evidence type="ECO:0000313" key="9">
    <source>
        <dbReference type="EMBL" id="CAG4642682.1"/>
    </source>
</evidence>
<name>A0A9N6WXZ0_9CRUS</name>
<dbReference type="InterPro" id="IPR037171">
    <property type="entry name" value="NagB/RpiA_transferase-like"/>
</dbReference>
<dbReference type="AlphaFoldDB" id="A0A9N6WXZ0"/>
<accession>A0A9N6WXZ0</accession>
<comment type="catalytic activity">
    <reaction evidence="1">
        <text>aldehydo-D-ribose 5-phosphate = D-ribulose 5-phosphate</text>
        <dbReference type="Rhea" id="RHEA:14657"/>
        <dbReference type="ChEBI" id="CHEBI:58121"/>
        <dbReference type="ChEBI" id="CHEBI:58273"/>
        <dbReference type="EC" id="5.3.1.6"/>
    </reaction>
</comment>
<dbReference type="Gene3D" id="3.30.70.260">
    <property type="match status" value="1"/>
</dbReference>
<evidence type="ECO:0000256" key="3">
    <source>
        <dbReference type="ARBA" id="ARBA00008088"/>
    </source>
</evidence>
<evidence type="ECO:0000256" key="5">
    <source>
        <dbReference type="ARBA" id="ARBA00019150"/>
    </source>
</evidence>
<dbReference type="Gene3D" id="3.40.50.1360">
    <property type="match status" value="1"/>
</dbReference>
<dbReference type="CDD" id="cd01398">
    <property type="entry name" value="RPI_A"/>
    <property type="match status" value="1"/>
</dbReference>
<keyword evidence="6" id="KW-0413">Isomerase</keyword>
<dbReference type="GO" id="GO:0004751">
    <property type="term" value="F:ribose-5-phosphate isomerase activity"/>
    <property type="evidence" value="ECO:0007669"/>
    <property type="project" value="UniProtKB-EC"/>
</dbReference>
<proteinExistence type="inferred from homology"/>
<dbReference type="EC" id="5.3.1.6" evidence="4"/>
<evidence type="ECO:0000256" key="8">
    <source>
        <dbReference type="ARBA" id="ARBA00032273"/>
    </source>
</evidence>
<evidence type="ECO:0000256" key="4">
    <source>
        <dbReference type="ARBA" id="ARBA00011959"/>
    </source>
</evidence>
<organism evidence="9">
    <name type="scientific">Evadne anonyx</name>
    <dbReference type="NCBI Taxonomy" id="141404"/>
    <lineage>
        <taxon>Eukaryota</taxon>
        <taxon>Metazoa</taxon>
        <taxon>Ecdysozoa</taxon>
        <taxon>Arthropoda</taxon>
        <taxon>Crustacea</taxon>
        <taxon>Branchiopoda</taxon>
        <taxon>Diplostraca</taxon>
        <taxon>Cladocera</taxon>
        <taxon>Onychopoda</taxon>
        <taxon>Podonidae</taxon>
        <taxon>Evadne</taxon>
    </lineage>
</organism>
<dbReference type="InterPro" id="IPR020672">
    <property type="entry name" value="Ribose5P_isomerase_typA_subgr"/>
</dbReference>
<dbReference type="Pfam" id="PF06026">
    <property type="entry name" value="Rib_5-P_isom_A"/>
    <property type="match status" value="1"/>
</dbReference>
<dbReference type="SUPFAM" id="SSF75445">
    <property type="entry name" value="D-ribose-5-phosphate isomerase (RpiA), lid domain"/>
    <property type="match status" value="1"/>
</dbReference>
<sequence length="236" mass="25778">MSNLIEQAKKLAAYQAVDNHVTEDGVYGIGSGSTVVYAVERLAQKVKEEFLQVVCVPSSFQAKQLIIEHGLKLGDLNMYPELKLTIDGADEVDHQLTLIKGGGGCLTQEKILASCAENFVVIADYRKSSKSLGDQWQKGIPIEVIPSAYKAVHQRIEKHLGGKVTLRMSGSSKAGPVVTDNGNFLLDWEFSQVLDWKEVEVTLNMIPGVVENGLFVGMTTKAYFGMSDGSVMEHSQ</sequence>
<protein>
    <recommendedName>
        <fullName evidence="5">Ribose-5-phosphate isomerase</fullName>
        <ecNumber evidence="4">5.3.1.6</ecNumber>
    </recommendedName>
    <alternativeName>
        <fullName evidence="8">D-ribose-5-phosphate ketol-isomerase</fullName>
    </alternativeName>
    <alternativeName>
        <fullName evidence="7">Phosphoriboisomerase</fullName>
    </alternativeName>
</protein>